<organism evidence="2 3">
    <name type="scientific">Pristionchus entomophagus</name>
    <dbReference type="NCBI Taxonomy" id="358040"/>
    <lineage>
        <taxon>Eukaryota</taxon>
        <taxon>Metazoa</taxon>
        <taxon>Ecdysozoa</taxon>
        <taxon>Nematoda</taxon>
        <taxon>Chromadorea</taxon>
        <taxon>Rhabditida</taxon>
        <taxon>Rhabditina</taxon>
        <taxon>Diplogasteromorpha</taxon>
        <taxon>Diplogasteroidea</taxon>
        <taxon>Neodiplogasteridae</taxon>
        <taxon>Pristionchus</taxon>
    </lineage>
</organism>
<proteinExistence type="predicted"/>
<evidence type="ECO:0000256" key="1">
    <source>
        <dbReference type="SAM" id="MobiDB-lite"/>
    </source>
</evidence>
<name>A0AAV5SRI3_9BILA</name>
<feature type="non-terminal residue" evidence="2">
    <location>
        <position position="1"/>
    </location>
</feature>
<evidence type="ECO:0000313" key="3">
    <source>
        <dbReference type="Proteomes" id="UP001432027"/>
    </source>
</evidence>
<reference evidence="2" key="1">
    <citation type="submission" date="2023-10" db="EMBL/GenBank/DDBJ databases">
        <title>Genome assembly of Pristionchus species.</title>
        <authorList>
            <person name="Yoshida K."/>
            <person name="Sommer R.J."/>
        </authorList>
    </citation>
    <scope>NUCLEOTIDE SEQUENCE</scope>
    <source>
        <strain evidence="2">RS0144</strain>
    </source>
</reference>
<dbReference type="EMBL" id="BTSX01000001">
    <property type="protein sequence ID" value="GMS82146.1"/>
    <property type="molecule type" value="Genomic_DNA"/>
</dbReference>
<protein>
    <submittedName>
        <fullName evidence="2">Uncharacterized protein</fullName>
    </submittedName>
</protein>
<feature type="region of interest" description="Disordered" evidence="1">
    <location>
        <begin position="160"/>
        <end position="183"/>
    </location>
</feature>
<comment type="caution">
    <text evidence="2">The sequence shown here is derived from an EMBL/GenBank/DDBJ whole genome shotgun (WGS) entry which is preliminary data.</text>
</comment>
<sequence length="206" mass="23045">IMTPAETVQSIENSKRLVHNIADDKAMSTVFSASFDLLKNLCRKDITAQNFAYDLELMELQRKLSLKHDSSKVFIRNEPMRKLVYALSESIQRTAQVLISKTSVVPESIFSVEAITSSCDAPEDHDVTVKSTMGHQLPIPFMNGQSSAKKAQEKRIVMSKPETSDTGLIKPSCMSTQSPVTPTWVDKEMPQELKEEPFEDQPVAKV</sequence>
<keyword evidence="3" id="KW-1185">Reference proteome</keyword>
<dbReference type="Proteomes" id="UP001432027">
    <property type="component" value="Unassembled WGS sequence"/>
</dbReference>
<feature type="non-terminal residue" evidence="2">
    <location>
        <position position="206"/>
    </location>
</feature>
<gene>
    <name evidence="2" type="ORF">PENTCL1PPCAC_4321</name>
</gene>
<evidence type="ECO:0000313" key="2">
    <source>
        <dbReference type="EMBL" id="GMS82146.1"/>
    </source>
</evidence>
<accession>A0AAV5SRI3</accession>
<dbReference type="AlphaFoldDB" id="A0AAV5SRI3"/>